<sequence length="83" mass="9034">MLYLLLRRNLVRNAAAPPLNLLLLSPQPTINWWLKALKVVETPVGAEGGCVPTGTPTLKAKVLDGINDHQVAVGKRLRSLDVQ</sequence>
<accession>A0A2K3MWM9</accession>
<dbReference type="AlphaFoldDB" id="A0A2K3MWM9"/>
<protein>
    <submittedName>
        <fullName evidence="1">Uncharacterized protein</fullName>
    </submittedName>
</protein>
<reference evidence="1 2" key="1">
    <citation type="journal article" date="2014" name="Am. J. Bot.">
        <title>Genome assembly and annotation for red clover (Trifolium pratense; Fabaceae).</title>
        <authorList>
            <person name="Istvanek J."/>
            <person name="Jaros M."/>
            <person name="Krenek A."/>
            <person name="Repkova J."/>
        </authorList>
    </citation>
    <scope>NUCLEOTIDE SEQUENCE [LARGE SCALE GENOMIC DNA]</scope>
    <source>
        <strain evidence="2">cv. Tatra</strain>
        <tissue evidence="1">Young leaves</tissue>
    </source>
</reference>
<name>A0A2K3MWM9_TRIPR</name>
<dbReference type="Proteomes" id="UP000236291">
    <property type="component" value="Unassembled WGS sequence"/>
</dbReference>
<gene>
    <name evidence="1" type="ORF">L195_g018394</name>
</gene>
<evidence type="ECO:0000313" key="2">
    <source>
        <dbReference type="Proteomes" id="UP000236291"/>
    </source>
</evidence>
<comment type="caution">
    <text evidence="1">The sequence shown here is derived from an EMBL/GenBank/DDBJ whole genome shotgun (WGS) entry which is preliminary data.</text>
</comment>
<reference evidence="1 2" key="2">
    <citation type="journal article" date="2017" name="Front. Plant Sci.">
        <title>Gene Classification and Mining of Molecular Markers Useful in Red Clover (Trifolium pratense) Breeding.</title>
        <authorList>
            <person name="Istvanek J."/>
            <person name="Dluhosova J."/>
            <person name="Dluhos P."/>
            <person name="Patkova L."/>
            <person name="Nedelnik J."/>
            <person name="Repkova J."/>
        </authorList>
    </citation>
    <scope>NUCLEOTIDE SEQUENCE [LARGE SCALE GENOMIC DNA]</scope>
    <source>
        <strain evidence="2">cv. Tatra</strain>
        <tissue evidence="1">Young leaves</tissue>
    </source>
</reference>
<organism evidence="1 2">
    <name type="scientific">Trifolium pratense</name>
    <name type="common">Red clover</name>
    <dbReference type="NCBI Taxonomy" id="57577"/>
    <lineage>
        <taxon>Eukaryota</taxon>
        <taxon>Viridiplantae</taxon>
        <taxon>Streptophyta</taxon>
        <taxon>Embryophyta</taxon>
        <taxon>Tracheophyta</taxon>
        <taxon>Spermatophyta</taxon>
        <taxon>Magnoliopsida</taxon>
        <taxon>eudicotyledons</taxon>
        <taxon>Gunneridae</taxon>
        <taxon>Pentapetalae</taxon>
        <taxon>rosids</taxon>
        <taxon>fabids</taxon>
        <taxon>Fabales</taxon>
        <taxon>Fabaceae</taxon>
        <taxon>Papilionoideae</taxon>
        <taxon>50 kb inversion clade</taxon>
        <taxon>NPAAA clade</taxon>
        <taxon>Hologalegina</taxon>
        <taxon>IRL clade</taxon>
        <taxon>Trifolieae</taxon>
        <taxon>Trifolium</taxon>
    </lineage>
</organism>
<evidence type="ECO:0000313" key="1">
    <source>
        <dbReference type="EMBL" id="PNX95210.1"/>
    </source>
</evidence>
<dbReference type="EMBL" id="ASHM01013233">
    <property type="protein sequence ID" value="PNX95210.1"/>
    <property type="molecule type" value="Genomic_DNA"/>
</dbReference>
<proteinExistence type="predicted"/>